<reference evidence="1" key="1">
    <citation type="submission" date="2018-02" db="EMBL/GenBank/DDBJ databases">
        <title>Rhizophora mucronata_Transcriptome.</title>
        <authorList>
            <person name="Meera S.P."/>
            <person name="Sreeshan A."/>
            <person name="Augustine A."/>
        </authorList>
    </citation>
    <scope>NUCLEOTIDE SEQUENCE</scope>
    <source>
        <tissue evidence="1">Leaf</tissue>
    </source>
</reference>
<dbReference type="EMBL" id="GGEC01063274">
    <property type="protein sequence ID" value="MBX43758.1"/>
    <property type="molecule type" value="Transcribed_RNA"/>
</dbReference>
<evidence type="ECO:0000313" key="1">
    <source>
        <dbReference type="EMBL" id="MBX43758.1"/>
    </source>
</evidence>
<dbReference type="AlphaFoldDB" id="A0A2P2NML2"/>
<accession>A0A2P2NML2</accession>
<organism evidence="1">
    <name type="scientific">Rhizophora mucronata</name>
    <name type="common">Asiatic mangrove</name>
    <dbReference type="NCBI Taxonomy" id="61149"/>
    <lineage>
        <taxon>Eukaryota</taxon>
        <taxon>Viridiplantae</taxon>
        <taxon>Streptophyta</taxon>
        <taxon>Embryophyta</taxon>
        <taxon>Tracheophyta</taxon>
        <taxon>Spermatophyta</taxon>
        <taxon>Magnoliopsida</taxon>
        <taxon>eudicotyledons</taxon>
        <taxon>Gunneridae</taxon>
        <taxon>Pentapetalae</taxon>
        <taxon>rosids</taxon>
        <taxon>fabids</taxon>
        <taxon>Malpighiales</taxon>
        <taxon>Rhizophoraceae</taxon>
        <taxon>Rhizophora</taxon>
    </lineage>
</organism>
<protein>
    <submittedName>
        <fullName evidence="1">Uncharacterized protein</fullName>
    </submittedName>
</protein>
<sequence length="65" mass="7580">MYAHLKWLRVQNISLSIALMKLTIVHDTSCRIKKVDGVVVRNYTNWLVVKYFIRLNASSSEIKSQ</sequence>
<name>A0A2P2NML2_RHIMU</name>
<proteinExistence type="predicted"/>